<organism evidence="3 4">
    <name type="scientific">Candidatus Accumulibacter cognatus</name>
    <dbReference type="NCBI Taxonomy" id="2954383"/>
    <lineage>
        <taxon>Bacteria</taxon>
        <taxon>Pseudomonadati</taxon>
        <taxon>Pseudomonadota</taxon>
        <taxon>Betaproteobacteria</taxon>
        <taxon>Candidatus Accumulibacter</taxon>
    </lineage>
</organism>
<dbReference type="AlphaFoldDB" id="A0A080M9Q8"/>
<dbReference type="PANTHER" id="PTHR46361">
    <property type="entry name" value="ELECTRON CARRIER/ PROTEIN DISULFIDE OXIDOREDUCTASE"/>
    <property type="match status" value="1"/>
</dbReference>
<reference evidence="3" key="1">
    <citation type="submission" date="2014-02" db="EMBL/GenBank/DDBJ databases">
        <title>Expanding our view of genomic diversity in Candidatus Accumulibacter clades.</title>
        <authorList>
            <person name="Skennerton C.T."/>
            <person name="Barr J.J."/>
            <person name="Slater F.R."/>
            <person name="Bond P.L."/>
            <person name="Tyson G.W."/>
        </authorList>
    </citation>
    <scope>NUCLEOTIDE SEQUENCE [LARGE SCALE GENOMIC DNA]</scope>
</reference>
<feature type="chain" id="PRO_5001751124" description="DUF547 domain-containing protein" evidence="1">
    <location>
        <begin position="24"/>
        <end position="273"/>
    </location>
</feature>
<keyword evidence="4" id="KW-1185">Reference proteome</keyword>
<dbReference type="PANTHER" id="PTHR46361:SF3">
    <property type="entry name" value="ELECTRON CARRIER_ PROTEIN DISULFIDE OXIDOREDUCTASE"/>
    <property type="match status" value="1"/>
</dbReference>
<gene>
    <name evidence="3" type="ORF">AW06_001085</name>
</gene>
<keyword evidence="1" id="KW-0732">Signal</keyword>
<evidence type="ECO:0000259" key="2">
    <source>
        <dbReference type="Pfam" id="PF04784"/>
    </source>
</evidence>
<evidence type="ECO:0000313" key="3">
    <source>
        <dbReference type="EMBL" id="KFB77711.1"/>
    </source>
</evidence>
<evidence type="ECO:0000313" key="4">
    <source>
        <dbReference type="Proteomes" id="UP000021315"/>
    </source>
</evidence>
<accession>A0A080M9Q8</accession>
<feature type="domain" description="DUF547" evidence="2">
    <location>
        <begin position="78"/>
        <end position="191"/>
    </location>
</feature>
<dbReference type="Pfam" id="PF04784">
    <property type="entry name" value="DUF547"/>
    <property type="match status" value="1"/>
</dbReference>
<sequence length="273" mass="31333">MMSKRFLWLAAWLTLFISGPVRAFDHTHRSWNELLVRHVVVSKEGYSSAVRYAGMQSDRAALKRYLTTLEEVSPRDYESWGKGQQLAFLINAYNAWTVELVLQKYPDLKSIKDLGSTFRSPWKKKFFTLLNQERSLDDVEHGMIRATGKFDEPRIHFAVVCASIGCPMLQPSAFVAEKLDAQLEEGMRRFLSDRSRNRFEAASGKMKISRIFDWYGKDFAQGHQGMTSLKAALARHANVLADSATDIKRVTSGDYEIEFLDYDWRLNDARQSG</sequence>
<comment type="caution">
    <text evidence="3">The sequence shown here is derived from an EMBL/GenBank/DDBJ whole genome shotgun (WGS) entry which is preliminary data.</text>
</comment>
<dbReference type="STRING" id="1453999.AW06_001085"/>
<dbReference type="EMBL" id="JDST02000018">
    <property type="protein sequence ID" value="KFB77711.1"/>
    <property type="molecule type" value="Genomic_DNA"/>
</dbReference>
<evidence type="ECO:0000256" key="1">
    <source>
        <dbReference type="SAM" id="SignalP"/>
    </source>
</evidence>
<dbReference type="Proteomes" id="UP000021315">
    <property type="component" value="Unassembled WGS sequence"/>
</dbReference>
<feature type="signal peptide" evidence="1">
    <location>
        <begin position="1"/>
        <end position="23"/>
    </location>
</feature>
<name>A0A080M9Q8_9PROT</name>
<protein>
    <recommendedName>
        <fullName evidence="2">DUF547 domain-containing protein</fullName>
    </recommendedName>
</protein>
<dbReference type="InterPro" id="IPR006869">
    <property type="entry name" value="DUF547"/>
</dbReference>
<proteinExistence type="predicted"/>
<dbReference type="RefSeq" id="WP_034946136.1">
    <property type="nucleotide sequence ID" value="NZ_JDST02000018.1"/>
</dbReference>